<accession>A0ABP4QWD9</accession>
<dbReference type="PANTHER" id="PTHR35525:SF3">
    <property type="entry name" value="BLL6575 PROTEIN"/>
    <property type="match status" value="1"/>
</dbReference>
<feature type="domain" description="Zinc finger CGNR" evidence="1">
    <location>
        <begin position="156"/>
        <end position="197"/>
    </location>
</feature>
<dbReference type="InterPro" id="IPR023286">
    <property type="entry name" value="ABATE_dom_sf"/>
</dbReference>
<evidence type="ECO:0000313" key="3">
    <source>
        <dbReference type="Proteomes" id="UP001501319"/>
    </source>
</evidence>
<dbReference type="Pfam" id="PF11706">
    <property type="entry name" value="zf-CGNR"/>
    <property type="match status" value="1"/>
</dbReference>
<evidence type="ECO:0000313" key="2">
    <source>
        <dbReference type="EMBL" id="GAA1622754.1"/>
    </source>
</evidence>
<reference evidence="3" key="1">
    <citation type="journal article" date="2019" name="Int. J. Syst. Evol. Microbiol.">
        <title>The Global Catalogue of Microorganisms (GCM) 10K type strain sequencing project: providing services to taxonomists for standard genome sequencing and annotation.</title>
        <authorList>
            <consortium name="The Broad Institute Genomics Platform"/>
            <consortium name="The Broad Institute Genome Sequencing Center for Infectious Disease"/>
            <person name="Wu L."/>
            <person name="Ma J."/>
        </authorList>
    </citation>
    <scope>NUCLEOTIDE SEQUENCE [LARGE SCALE GENOMIC DNA]</scope>
    <source>
        <strain evidence="3">JCM 14306</strain>
    </source>
</reference>
<gene>
    <name evidence="2" type="ORF">GCM10009744_07580</name>
</gene>
<proteinExistence type="predicted"/>
<comment type="caution">
    <text evidence="2">The sequence shown here is derived from an EMBL/GenBank/DDBJ whole genome shotgun (WGS) entry which is preliminary data.</text>
</comment>
<dbReference type="SUPFAM" id="SSF160904">
    <property type="entry name" value="Jann2411-like"/>
    <property type="match status" value="1"/>
</dbReference>
<name>A0ABP4QWD9_9ACTN</name>
<dbReference type="PANTHER" id="PTHR35525">
    <property type="entry name" value="BLL6575 PROTEIN"/>
    <property type="match status" value="1"/>
</dbReference>
<dbReference type="InterPro" id="IPR021005">
    <property type="entry name" value="Znf_CGNR"/>
</dbReference>
<organism evidence="2 3">
    <name type="scientific">Kribbella alba</name>
    <dbReference type="NCBI Taxonomy" id="190197"/>
    <lineage>
        <taxon>Bacteria</taxon>
        <taxon>Bacillati</taxon>
        <taxon>Actinomycetota</taxon>
        <taxon>Actinomycetes</taxon>
        <taxon>Propionibacteriales</taxon>
        <taxon>Kribbellaceae</taxon>
        <taxon>Kribbella</taxon>
    </lineage>
</organism>
<dbReference type="RefSeq" id="WP_344108700.1">
    <property type="nucleotide sequence ID" value="NZ_BAAANE010000002.1"/>
</dbReference>
<protein>
    <submittedName>
        <fullName evidence="2">CGNR zinc finger domain-containing protein</fullName>
    </submittedName>
</protein>
<dbReference type="EMBL" id="BAAANE010000002">
    <property type="protein sequence ID" value="GAA1622754.1"/>
    <property type="molecule type" value="Genomic_DNA"/>
</dbReference>
<keyword evidence="3" id="KW-1185">Reference proteome</keyword>
<dbReference type="Proteomes" id="UP001501319">
    <property type="component" value="Unassembled WGS sequence"/>
</dbReference>
<evidence type="ECO:0000259" key="1">
    <source>
        <dbReference type="Pfam" id="PF11706"/>
    </source>
</evidence>
<sequence>MVASKGSWVGRFGLEPAPGGLRLAQDLVNTSLSVNQGYLGSDYLMDLPTADFWFGEALAAWSAATGRPVPELSLRQRDLLPLRKLREQLRQSLRANAAHVDAAGRRPHEPLDSSIGLTLRADGQVDYQPVAQGWEGAAALISVEMLLAQAAGSLSRLKACAAPICGACFFDGSPNQTRVWHDSSVCGNAANLRASRAGRKAR</sequence>
<dbReference type="Gene3D" id="1.10.3300.10">
    <property type="entry name" value="Jann2411-like domain"/>
    <property type="match status" value="1"/>
</dbReference>
<dbReference type="InterPro" id="IPR010852">
    <property type="entry name" value="ABATE"/>
</dbReference>